<dbReference type="EMBL" id="FORP01000004">
    <property type="protein sequence ID" value="SFJ31933.1"/>
    <property type="molecule type" value="Genomic_DNA"/>
</dbReference>
<organism evidence="2 3">
    <name type="scientific">Amycolatopsis sacchari</name>
    <dbReference type="NCBI Taxonomy" id="115433"/>
    <lineage>
        <taxon>Bacteria</taxon>
        <taxon>Bacillati</taxon>
        <taxon>Actinomycetota</taxon>
        <taxon>Actinomycetes</taxon>
        <taxon>Pseudonocardiales</taxon>
        <taxon>Pseudonocardiaceae</taxon>
        <taxon>Amycolatopsis</taxon>
    </lineage>
</organism>
<evidence type="ECO:0000313" key="2">
    <source>
        <dbReference type="EMBL" id="SFJ31933.1"/>
    </source>
</evidence>
<dbReference type="OrthoDB" id="4134439at2"/>
<dbReference type="STRING" id="115433.SAMN05421835_104284"/>
<reference evidence="2 3" key="1">
    <citation type="submission" date="2016-10" db="EMBL/GenBank/DDBJ databases">
        <authorList>
            <person name="de Groot N.N."/>
        </authorList>
    </citation>
    <scope>NUCLEOTIDE SEQUENCE [LARGE SCALE GENOMIC DNA]</scope>
    <source>
        <strain evidence="2 3">DSM 44468</strain>
    </source>
</reference>
<sequence length="269" mass="28963">MSPSGEKATAAGVYDWFLGGRYAREADIEAAIASQRAFPVLARTVLYNRQFLQRVVRYLVGQGGRQFLDLGSGYPSSGNVHEIAQELAPGARVVYVDHEQGTVDVGREILAGNPDATSILGDVRDPEGVLNHPEVGELLDFTEPVGVLMIAVLHFLPDTAEAARIVRRYVDHLAPGSYLAISHGTYAAGARELANQTATNETYNRQVSESAYTRTFAEIESLFAGTTLVPPGLVLATEWHPEDPAHEHDDEDEASAVLAGGVGRVDPRG</sequence>
<dbReference type="Gene3D" id="3.40.50.150">
    <property type="entry name" value="Vaccinia Virus protein VP39"/>
    <property type="match status" value="1"/>
</dbReference>
<evidence type="ECO:0000256" key="1">
    <source>
        <dbReference type="SAM" id="MobiDB-lite"/>
    </source>
</evidence>
<dbReference type="GO" id="GO:0032259">
    <property type="term" value="P:methylation"/>
    <property type="evidence" value="ECO:0007669"/>
    <property type="project" value="UniProtKB-KW"/>
</dbReference>
<evidence type="ECO:0000313" key="3">
    <source>
        <dbReference type="Proteomes" id="UP000199025"/>
    </source>
</evidence>
<dbReference type="Proteomes" id="UP000199025">
    <property type="component" value="Unassembled WGS sequence"/>
</dbReference>
<gene>
    <name evidence="2" type="ORF">SAMN05421835_104284</name>
</gene>
<dbReference type="SUPFAM" id="SSF53335">
    <property type="entry name" value="S-adenosyl-L-methionine-dependent methyltransferases"/>
    <property type="match status" value="1"/>
</dbReference>
<dbReference type="RefSeq" id="WP_091505483.1">
    <property type="nucleotide sequence ID" value="NZ_FORP01000004.1"/>
</dbReference>
<proteinExistence type="predicted"/>
<dbReference type="GO" id="GO:0008168">
    <property type="term" value="F:methyltransferase activity"/>
    <property type="evidence" value="ECO:0007669"/>
    <property type="project" value="UniProtKB-KW"/>
</dbReference>
<dbReference type="Pfam" id="PF04672">
    <property type="entry name" value="Methyltransf_19"/>
    <property type="match status" value="1"/>
</dbReference>
<accession>A0A1I3QCR8</accession>
<protein>
    <submittedName>
        <fullName evidence="2">S-adenosyl methyltransferase</fullName>
    </submittedName>
</protein>
<dbReference type="AlphaFoldDB" id="A0A1I3QCR8"/>
<dbReference type="InterPro" id="IPR006764">
    <property type="entry name" value="SAM_dep_MeTrfase_SAV2177_type"/>
</dbReference>
<name>A0A1I3QCR8_9PSEU</name>
<dbReference type="PIRSF" id="PIRSF017393">
    <property type="entry name" value="MTase_SAV2177"/>
    <property type="match status" value="1"/>
</dbReference>
<keyword evidence="2" id="KW-0489">Methyltransferase</keyword>
<feature type="region of interest" description="Disordered" evidence="1">
    <location>
        <begin position="242"/>
        <end position="269"/>
    </location>
</feature>
<keyword evidence="3" id="KW-1185">Reference proteome</keyword>
<keyword evidence="2" id="KW-0808">Transferase</keyword>
<dbReference type="InterPro" id="IPR029063">
    <property type="entry name" value="SAM-dependent_MTases_sf"/>
</dbReference>